<dbReference type="Proteomes" id="UP000249829">
    <property type="component" value="Unassembled WGS sequence"/>
</dbReference>
<dbReference type="STRING" id="1450538.A0A2V5HFH0"/>
<gene>
    <name evidence="1" type="ORF">BO99DRAFT_426109</name>
</gene>
<dbReference type="AlphaFoldDB" id="A0A2V5HFH0"/>
<evidence type="ECO:0000313" key="2">
    <source>
        <dbReference type="Proteomes" id="UP000249829"/>
    </source>
</evidence>
<sequence>MKYRPVQSLEYPYLAGTLRMQMGDNPVGSEYIIIEEACAYNPAVVALYVWHTDLHTGNIFVHNSKTLTCYPRLIDYSSKVILQAPEDFMHLDPTEKTRIRSLISCLILLYLYEKQIAKELPLLDKVLRWDHGRTRCEPILFRLDFPCPIHFTEEDLRVHAEEDAGWNDVQDFWNIVAGVVSRDGWTPHHLYWDAVALFTELRDLGLKAMVGKERDLFESQTRWVKKL</sequence>
<dbReference type="GO" id="GO:0005739">
    <property type="term" value="C:mitochondrion"/>
    <property type="evidence" value="ECO:0007669"/>
    <property type="project" value="TreeGrafter"/>
</dbReference>
<reference evidence="1 2" key="1">
    <citation type="submission" date="2018-02" db="EMBL/GenBank/DDBJ databases">
        <title>The genomes of Aspergillus section Nigri reveals drivers in fungal speciation.</title>
        <authorList>
            <consortium name="DOE Joint Genome Institute"/>
            <person name="Vesth T.C."/>
            <person name="Nybo J."/>
            <person name="Theobald S."/>
            <person name="Brandl J."/>
            <person name="Frisvad J.C."/>
            <person name="Nielsen K.F."/>
            <person name="Lyhne E.K."/>
            <person name="Kogle M.E."/>
            <person name="Kuo A."/>
            <person name="Riley R."/>
            <person name="Clum A."/>
            <person name="Nolan M."/>
            <person name="Lipzen A."/>
            <person name="Salamov A."/>
            <person name="Henrissat B."/>
            <person name="Wiebenga A."/>
            <person name="De vries R.P."/>
            <person name="Grigoriev I.V."/>
            <person name="Mortensen U.H."/>
            <person name="Andersen M.R."/>
            <person name="Baker S.E."/>
        </authorList>
    </citation>
    <scope>NUCLEOTIDE SEQUENCE [LARGE SCALE GENOMIC DNA]</scope>
    <source>
        <strain evidence="1 2">CBS 115571</strain>
    </source>
</reference>
<proteinExistence type="predicted"/>
<keyword evidence="2" id="KW-1185">Reference proteome</keyword>
<dbReference type="InterPro" id="IPR051035">
    <property type="entry name" value="Mito_inheritance_9"/>
</dbReference>
<evidence type="ECO:0000313" key="1">
    <source>
        <dbReference type="EMBL" id="PYI14740.1"/>
    </source>
</evidence>
<dbReference type="PANTHER" id="PTHR36091">
    <property type="entry name" value="ALTERED INHERITANCE OF MITOCHONDRIA PROTEIN 9, MITOCHONDRIAL"/>
    <property type="match status" value="1"/>
</dbReference>
<name>A0A2V5HFH0_ASPV1</name>
<accession>A0A2V5HFH0</accession>
<protein>
    <recommendedName>
        <fullName evidence="3">Aminoglycoside phosphotransferase domain-containing protein</fullName>
    </recommendedName>
</protein>
<organism evidence="1 2">
    <name type="scientific">Aspergillus violaceofuscus (strain CBS 115571)</name>
    <dbReference type="NCBI Taxonomy" id="1450538"/>
    <lineage>
        <taxon>Eukaryota</taxon>
        <taxon>Fungi</taxon>
        <taxon>Dikarya</taxon>
        <taxon>Ascomycota</taxon>
        <taxon>Pezizomycotina</taxon>
        <taxon>Eurotiomycetes</taxon>
        <taxon>Eurotiomycetidae</taxon>
        <taxon>Eurotiales</taxon>
        <taxon>Aspergillaceae</taxon>
        <taxon>Aspergillus</taxon>
    </lineage>
</organism>
<dbReference type="EMBL" id="KZ825204">
    <property type="protein sequence ID" value="PYI14740.1"/>
    <property type="molecule type" value="Genomic_DNA"/>
</dbReference>
<evidence type="ECO:0008006" key="3">
    <source>
        <dbReference type="Google" id="ProtNLM"/>
    </source>
</evidence>
<dbReference type="PANTHER" id="PTHR36091:SF1">
    <property type="entry name" value="ALTERED INHERITANCE OF MITOCHONDRIA PROTEIN 9, MITOCHONDRIAL"/>
    <property type="match status" value="1"/>
</dbReference>